<protein>
    <submittedName>
        <fullName evidence="2">Uncharacterized protein</fullName>
    </submittedName>
</protein>
<accession>A0A7I8L5F2</accession>
<proteinExistence type="predicted"/>
<gene>
    <name evidence="1" type="ORF">SI7747_11014790</name>
    <name evidence="2" type="ORF">SI8410_11015921</name>
</gene>
<keyword evidence="3" id="KW-1185">Reference proteome</keyword>
<name>A0A7I8L5F2_SPIIN</name>
<sequence>MRRAFYFRKWMAIQDLLRTLPYHSTDSHYFANISSFT</sequence>
<dbReference type="Proteomes" id="UP000663760">
    <property type="component" value="Chromosome 11"/>
</dbReference>
<evidence type="ECO:0000313" key="2">
    <source>
        <dbReference type="EMBL" id="CAA7405243.1"/>
    </source>
</evidence>
<dbReference type="AlphaFoldDB" id="A0A7I8L5F2"/>
<organism evidence="2 3">
    <name type="scientific">Spirodela intermedia</name>
    <name type="common">Intermediate duckweed</name>
    <dbReference type="NCBI Taxonomy" id="51605"/>
    <lineage>
        <taxon>Eukaryota</taxon>
        <taxon>Viridiplantae</taxon>
        <taxon>Streptophyta</taxon>
        <taxon>Embryophyta</taxon>
        <taxon>Tracheophyta</taxon>
        <taxon>Spermatophyta</taxon>
        <taxon>Magnoliopsida</taxon>
        <taxon>Liliopsida</taxon>
        <taxon>Araceae</taxon>
        <taxon>Lemnoideae</taxon>
        <taxon>Spirodela</taxon>
    </lineage>
</organism>
<reference evidence="2" key="1">
    <citation type="submission" date="2020-02" db="EMBL/GenBank/DDBJ databases">
        <authorList>
            <person name="Scholz U."/>
            <person name="Mascher M."/>
            <person name="Fiebig A."/>
        </authorList>
    </citation>
    <scope>NUCLEOTIDE SEQUENCE</scope>
</reference>
<dbReference type="EMBL" id="LR746274">
    <property type="protein sequence ID" value="CAA7405243.1"/>
    <property type="molecule type" value="Genomic_DNA"/>
</dbReference>
<dbReference type="EMBL" id="LR743598">
    <property type="protein sequence ID" value="CAA2629152.1"/>
    <property type="molecule type" value="Genomic_DNA"/>
</dbReference>
<evidence type="ECO:0000313" key="1">
    <source>
        <dbReference type="EMBL" id="CAA2629152.1"/>
    </source>
</evidence>
<evidence type="ECO:0000313" key="3">
    <source>
        <dbReference type="Proteomes" id="UP000663760"/>
    </source>
</evidence>